<accession>A0A9X3UNE7</accession>
<evidence type="ECO:0000313" key="2">
    <source>
        <dbReference type="EMBL" id="MDA5401541.1"/>
    </source>
</evidence>
<keyword evidence="1" id="KW-0472">Membrane</keyword>
<keyword evidence="1" id="KW-0812">Transmembrane</keyword>
<reference evidence="2" key="1">
    <citation type="submission" date="2022-11" db="EMBL/GenBank/DDBJ databases">
        <title>Draft genome sequence of Hoeflea poritis E7-10 and Hoeflea prorocentri PM5-8, separated from scleractinian coral Porites lutea and marine dinoflagellate.</title>
        <authorList>
            <person name="Zhang G."/>
            <person name="Wei Q."/>
            <person name="Cai L."/>
        </authorList>
    </citation>
    <scope>NUCLEOTIDE SEQUENCE</scope>
    <source>
        <strain evidence="2">PM5-8</strain>
    </source>
</reference>
<dbReference type="RefSeq" id="WP_267993523.1">
    <property type="nucleotide sequence ID" value="NZ_JAPJZI010000002.1"/>
</dbReference>
<protein>
    <submittedName>
        <fullName evidence="2">Uncharacterized protein</fullName>
    </submittedName>
</protein>
<organism evidence="2 3">
    <name type="scientific">Hoeflea prorocentri</name>
    <dbReference type="NCBI Taxonomy" id="1922333"/>
    <lineage>
        <taxon>Bacteria</taxon>
        <taxon>Pseudomonadati</taxon>
        <taxon>Pseudomonadota</taxon>
        <taxon>Alphaproteobacteria</taxon>
        <taxon>Hyphomicrobiales</taxon>
        <taxon>Rhizobiaceae</taxon>
        <taxon>Hoeflea</taxon>
    </lineage>
</organism>
<comment type="caution">
    <text evidence="2">The sequence shown here is derived from an EMBL/GenBank/DDBJ whole genome shotgun (WGS) entry which is preliminary data.</text>
</comment>
<keyword evidence="3" id="KW-1185">Reference proteome</keyword>
<dbReference type="EMBL" id="JAPJZI010000002">
    <property type="protein sequence ID" value="MDA5401541.1"/>
    <property type="molecule type" value="Genomic_DNA"/>
</dbReference>
<evidence type="ECO:0000313" key="3">
    <source>
        <dbReference type="Proteomes" id="UP001151234"/>
    </source>
</evidence>
<name>A0A9X3UNE7_9HYPH</name>
<dbReference type="AlphaFoldDB" id="A0A9X3UNE7"/>
<evidence type="ECO:0000256" key="1">
    <source>
        <dbReference type="SAM" id="Phobius"/>
    </source>
</evidence>
<proteinExistence type="predicted"/>
<feature type="transmembrane region" description="Helical" evidence="1">
    <location>
        <begin position="20"/>
        <end position="43"/>
    </location>
</feature>
<keyword evidence="1" id="KW-1133">Transmembrane helix</keyword>
<sequence>MSCQRLNIATGELAGSSKYAALWLAVPIALIILVIVPDTALMLPNAM</sequence>
<dbReference type="Proteomes" id="UP001151234">
    <property type="component" value="Unassembled WGS sequence"/>
</dbReference>
<gene>
    <name evidence="2" type="ORF">OQ273_23445</name>
</gene>